<accession>A0A3Q0SIM4</accession>
<feature type="region of interest" description="Disordered" evidence="7">
    <location>
        <begin position="580"/>
        <end position="603"/>
    </location>
</feature>
<dbReference type="GO" id="GO:0005634">
    <property type="term" value="C:nucleus"/>
    <property type="evidence" value="ECO:0007669"/>
    <property type="project" value="UniProtKB-SubCell"/>
</dbReference>
<reference evidence="9" key="2">
    <citation type="submission" date="2025-09" db="UniProtKB">
        <authorList>
            <consortium name="Ensembl"/>
        </authorList>
    </citation>
    <scope>IDENTIFICATION</scope>
</reference>
<keyword evidence="3" id="KW-0678">Repressor</keyword>
<comment type="subcellular location">
    <subcellularLocation>
        <location evidence="1">Nucleus</location>
    </subcellularLocation>
</comment>
<organism evidence="9 10">
    <name type="scientific">Amphilophus citrinellus</name>
    <name type="common">Midas cichlid</name>
    <name type="synonym">Cichlasoma citrinellum</name>
    <dbReference type="NCBI Taxonomy" id="61819"/>
    <lineage>
        <taxon>Eukaryota</taxon>
        <taxon>Metazoa</taxon>
        <taxon>Chordata</taxon>
        <taxon>Craniata</taxon>
        <taxon>Vertebrata</taxon>
        <taxon>Euteleostomi</taxon>
        <taxon>Actinopterygii</taxon>
        <taxon>Neopterygii</taxon>
        <taxon>Teleostei</taxon>
        <taxon>Neoteleostei</taxon>
        <taxon>Acanthomorphata</taxon>
        <taxon>Ovalentaria</taxon>
        <taxon>Cichlomorphae</taxon>
        <taxon>Cichliformes</taxon>
        <taxon>Cichlidae</taxon>
        <taxon>New World cichlids</taxon>
        <taxon>Cichlasomatinae</taxon>
        <taxon>Heroini</taxon>
        <taxon>Amphilophus</taxon>
    </lineage>
</organism>
<name>A0A3Q0SIM4_AMPCI</name>
<dbReference type="PANTHER" id="PTHR48249:SF1">
    <property type="entry name" value="MEDIATOR OF RNA POLYMERASE II TRANSCRIPTION SUBUNIT 13-LIKE"/>
    <property type="match status" value="1"/>
</dbReference>
<feature type="region of interest" description="Disordered" evidence="7">
    <location>
        <begin position="319"/>
        <end position="366"/>
    </location>
</feature>
<evidence type="ECO:0000313" key="9">
    <source>
        <dbReference type="Ensembl" id="ENSACIP00000024704.1"/>
    </source>
</evidence>
<evidence type="ECO:0000256" key="2">
    <source>
        <dbReference type="ARBA" id="ARBA00009354"/>
    </source>
</evidence>
<evidence type="ECO:0000313" key="10">
    <source>
        <dbReference type="Proteomes" id="UP000261340"/>
    </source>
</evidence>
<keyword evidence="6" id="KW-0539">Nucleus</keyword>
<feature type="chain" id="PRO_5018626449" evidence="8">
    <location>
        <begin position="26"/>
        <end position="603"/>
    </location>
</feature>
<dbReference type="STRING" id="61819.ENSACIP00000024704"/>
<keyword evidence="10" id="KW-1185">Reference proteome</keyword>
<evidence type="ECO:0000256" key="3">
    <source>
        <dbReference type="ARBA" id="ARBA00022491"/>
    </source>
</evidence>
<dbReference type="GeneTree" id="ENSGT00390000013680"/>
<feature type="region of interest" description="Disordered" evidence="7">
    <location>
        <begin position="403"/>
        <end position="436"/>
    </location>
</feature>
<dbReference type="Ensembl" id="ENSACIT00000025351.1">
    <property type="protein sequence ID" value="ENSACIP00000024704.1"/>
    <property type="gene ID" value="ENSACIG00000019174.1"/>
</dbReference>
<evidence type="ECO:0000256" key="1">
    <source>
        <dbReference type="ARBA" id="ARBA00004123"/>
    </source>
</evidence>
<dbReference type="OMA" id="NDESCEH"/>
<sequence length="603" mass="65936">MCCQLVIFFQAVYLYLLTSLRSAHCSVCAATFLLRLCSSVVPSSKSSLPSLPSEHLSCSFSFFLHGESNVCTSVKIAQHQPAYHITEHHIRLAQTSITPVQVILSPYGLSGTLTGQAYKMSDPAVRKLMEEWSYFYPMVLQQKEGSGEKEKEEAGQAYDRNSHVAVEVIVGGVRMTYPAAFVLIAQGDLPVEQPPPVPAAQGLNKELNHCSVPLTPPTSPEQPCSADSGFVTSASSVPTPDSSMGITSISPKHSGKKLTCQVVHQAWRECYLNQPQHSTEVTPRKEVPNGVTTWDFNDLGARAPCSCSRYYRIVPNTTSTANSQTSANPTQSSGPSLYTPSLPKHKTSDKTEKADKQSKRPAVIPFHHRLSVTQEAPLEQDSSGGPQLGGLVALDPPMESLATLPSCKYSKPHSNGRKAPESLLHSPVSPLPPTLSPHPRVQDPEAMDGPVDMPVCQDGASGLGVITSETAVYSALLRQRETGAGWWRGFRTPRTDKTDFRPSELPTDKLEELTTETTIEGAPLKRLYAQTQKKFKISEERMRDHIQTLGLFQQPGVEALRESGDDPYDFKEGDTEYPFISSKRLKGQGREPSKKAKVGQHTV</sequence>
<keyword evidence="5" id="KW-0804">Transcription</keyword>
<feature type="compositionally biased region" description="Low complexity" evidence="7">
    <location>
        <begin position="319"/>
        <end position="330"/>
    </location>
</feature>
<reference evidence="9" key="1">
    <citation type="submission" date="2025-08" db="UniProtKB">
        <authorList>
            <consortium name="Ensembl"/>
        </authorList>
    </citation>
    <scope>IDENTIFICATION</scope>
</reference>
<evidence type="ECO:0000256" key="7">
    <source>
        <dbReference type="SAM" id="MobiDB-lite"/>
    </source>
</evidence>
<protein>
    <submittedName>
        <fullName evidence="9">Uncharacterized protein</fullName>
    </submittedName>
</protein>
<evidence type="ECO:0000256" key="6">
    <source>
        <dbReference type="ARBA" id="ARBA00023242"/>
    </source>
</evidence>
<evidence type="ECO:0000256" key="4">
    <source>
        <dbReference type="ARBA" id="ARBA00023015"/>
    </source>
</evidence>
<feature type="compositionally biased region" description="Basic and acidic residues" evidence="7">
    <location>
        <begin position="346"/>
        <end position="358"/>
    </location>
</feature>
<feature type="signal peptide" evidence="8">
    <location>
        <begin position="1"/>
        <end position="25"/>
    </location>
</feature>
<dbReference type="InterPro" id="IPR051139">
    <property type="entry name" value="Mediator_complx_sub13"/>
</dbReference>
<evidence type="ECO:0000256" key="8">
    <source>
        <dbReference type="SAM" id="SignalP"/>
    </source>
</evidence>
<dbReference type="PANTHER" id="PTHR48249">
    <property type="entry name" value="MEDIATOR OF RNA POLYMERASE II TRANSCRIPTION SUBUNIT 13"/>
    <property type="match status" value="1"/>
</dbReference>
<keyword evidence="4" id="KW-0805">Transcription regulation</keyword>
<proteinExistence type="inferred from homology"/>
<keyword evidence="8" id="KW-0732">Signal</keyword>
<dbReference type="Proteomes" id="UP000261340">
    <property type="component" value="Unplaced"/>
</dbReference>
<dbReference type="AlphaFoldDB" id="A0A3Q0SIM4"/>
<comment type="similarity">
    <text evidence="2">Belongs to the Mediator complex subunit 13 family.</text>
</comment>
<evidence type="ECO:0000256" key="5">
    <source>
        <dbReference type="ARBA" id="ARBA00023163"/>
    </source>
</evidence>